<name>A0A919S4E4_9ACTN</name>
<sequence length="123" mass="12900">MALTALEGSLRATYRLTVVKKGAKGAPSVAFGYPFAETPQAWVPIGLSDPDGAPGGQGNDLDVAMRRAVVNALDFLQHDPGHGPGDRVRLPVGGRGLRRLPGRRPHGGCARGDPEESLLTPKI</sequence>
<keyword evidence="3" id="KW-1185">Reference proteome</keyword>
<dbReference type="AlphaFoldDB" id="A0A919S4E4"/>
<evidence type="ECO:0000313" key="2">
    <source>
        <dbReference type="EMBL" id="GIM64007.1"/>
    </source>
</evidence>
<dbReference type="SUPFAM" id="SSF141130">
    <property type="entry name" value="Acetamidase/Formamidase-like"/>
    <property type="match status" value="1"/>
</dbReference>
<gene>
    <name evidence="2" type="ORF">Aau02nite_07770</name>
</gene>
<accession>A0A919S4E4</accession>
<comment type="caution">
    <text evidence="2">The sequence shown here is derived from an EMBL/GenBank/DDBJ whole genome shotgun (WGS) entry which is preliminary data.</text>
</comment>
<feature type="compositionally biased region" description="Basic residues" evidence="1">
    <location>
        <begin position="96"/>
        <end position="106"/>
    </location>
</feature>
<evidence type="ECO:0000313" key="3">
    <source>
        <dbReference type="Proteomes" id="UP000681340"/>
    </source>
</evidence>
<organism evidence="2 3">
    <name type="scientific">Actinoplanes auranticolor</name>
    <dbReference type="NCBI Taxonomy" id="47988"/>
    <lineage>
        <taxon>Bacteria</taxon>
        <taxon>Bacillati</taxon>
        <taxon>Actinomycetota</taxon>
        <taxon>Actinomycetes</taxon>
        <taxon>Micromonosporales</taxon>
        <taxon>Micromonosporaceae</taxon>
        <taxon>Actinoplanes</taxon>
    </lineage>
</organism>
<proteinExistence type="predicted"/>
<dbReference type="EMBL" id="BOQL01000006">
    <property type="protein sequence ID" value="GIM64007.1"/>
    <property type="molecule type" value="Genomic_DNA"/>
</dbReference>
<reference evidence="2" key="1">
    <citation type="submission" date="2021-03" db="EMBL/GenBank/DDBJ databases">
        <title>Whole genome shotgun sequence of Actinoplanes auranticolor NBRC 12245.</title>
        <authorList>
            <person name="Komaki H."/>
            <person name="Tamura T."/>
        </authorList>
    </citation>
    <scope>NUCLEOTIDE SEQUENCE</scope>
    <source>
        <strain evidence="2">NBRC 12245</strain>
    </source>
</reference>
<feature type="compositionally biased region" description="Basic and acidic residues" evidence="1">
    <location>
        <begin position="76"/>
        <end position="89"/>
    </location>
</feature>
<evidence type="ECO:0000256" key="1">
    <source>
        <dbReference type="SAM" id="MobiDB-lite"/>
    </source>
</evidence>
<protein>
    <submittedName>
        <fullName evidence="2">Uncharacterized protein</fullName>
    </submittedName>
</protein>
<dbReference type="Proteomes" id="UP000681340">
    <property type="component" value="Unassembled WGS sequence"/>
</dbReference>
<dbReference type="Gene3D" id="3.10.28.20">
    <property type="entry name" value="Acetamidase/Formamidase-like domains"/>
    <property type="match status" value="1"/>
</dbReference>
<feature type="region of interest" description="Disordered" evidence="1">
    <location>
        <begin position="76"/>
        <end position="123"/>
    </location>
</feature>